<feature type="transmembrane region" description="Helical" evidence="10">
    <location>
        <begin position="71"/>
        <end position="93"/>
    </location>
</feature>
<keyword evidence="6 10" id="KW-1133">Transmembrane helix</keyword>
<comment type="subunit">
    <text evidence="10">Component of the Sec protein translocase complex. Heterotrimer consisting of SecY, SecE and SecG subunits. The heterotrimers can form oligomers, although 1 heterotrimer is thought to be able to translocate proteins. Interacts with the ribosome. Interacts with SecDF, and other proteins may be involved. Interacts with SecA.</text>
</comment>
<feature type="transmembrane region" description="Helical" evidence="10">
    <location>
        <begin position="265"/>
        <end position="285"/>
    </location>
</feature>
<comment type="similarity">
    <text evidence="2 10 11">Belongs to the SecY/SEC61-alpha family.</text>
</comment>
<keyword evidence="3 10" id="KW-0813">Transport</keyword>
<keyword evidence="7 10" id="KW-0811">Translocation</keyword>
<reference evidence="12" key="1">
    <citation type="submission" date="2020-10" db="EMBL/GenBank/DDBJ databases">
        <authorList>
            <person name="Gilroy R."/>
        </authorList>
    </citation>
    <scope>NUCLEOTIDE SEQUENCE</scope>
    <source>
        <strain evidence="12">9366</strain>
    </source>
</reference>
<dbReference type="GO" id="GO:0065002">
    <property type="term" value="P:intracellular protein transmembrane transport"/>
    <property type="evidence" value="ECO:0007669"/>
    <property type="project" value="UniProtKB-UniRule"/>
</dbReference>
<keyword evidence="5 10" id="KW-0653">Protein transport</keyword>
<dbReference type="Pfam" id="PF00344">
    <property type="entry name" value="SecY"/>
    <property type="match status" value="1"/>
</dbReference>
<comment type="function">
    <text evidence="10">The central subunit of the protein translocation channel SecYEG. Consists of two halves formed by TMs 1-5 and 6-10. These two domains form a lateral gate at the front which open onto the bilayer between TMs 2 and 7, and are clamped together by SecE at the back. The channel is closed by both a pore ring composed of hydrophobic SecY resides and a short helix (helix 2A) on the extracellular side of the membrane which forms a plug. The plug probably moves laterally to allow the channel to open. The ring and the pore may move independently.</text>
</comment>
<evidence type="ECO:0000256" key="5">
    <source>
        <dbReference type="ARBA" id="ARBA00022927"/>
    </source>
</evidence>
<feature type="transmembrane region" description="Helical" evidence="10">
    <location>
        <begin position="18"/>
        <end position="36"/>
    </location>
</feature>
<evidence type="ECO:0000256" key="1">
    <source>
        <dbReference type="ARBA" id="ARBA00004141"/>
    </source>
</evidence>
<dbReference type="EMBL" id="DVNJ01000030">
    <property type="protein sequence ID" value="HIU63176.1"/>
    <property type="molecule type" value="Genomic_DNA"/>
</dbReference>
<feature type="transmembrane region" description="Helical" evidence="10">
    <location>
        <begin position="361"/>
        <end position="383"/>
    </location>
</feature>
<keyword evidence="8 10" id="KW-0472">Membrane</keyword>
<feature type="transmembrane region" description="Helical" evidence="10">
    <location>
        <begin position="177"/>
        <end position="202"/>
    </location>
</feature>
<evidence type="ECO:0000313" key="13">
    <source>
        <dbReference type="Proteomes" id="UP000824145"/>
    </source>
</evidence>
<dbReference type="HAMAP" id="MF_01465">
    <property type="entry name" value="SecY"/>
    <property type="match status" value="1"/>
</dbReference>
<evidence type="ECO:0000256" key="7">
    <source>
        <dbReference type="ARBA" id="ARBA00023010"/>
    </source>
</evidence>
<feature type="transmembrane region" description="Helical" evidence="10">
    <location>
        <begin position="208"/>
        <end position="228"/>
    </location>
</feature>
<organism evidence="12 13">
    <name type="scientific">Candidatus Caccalectryoclostridium excrementigallinarum</name>
    <dbReference type="NCBI Taxonomy" id="2840710"/>
    <lineage>
        <taxon>Bacteria</taxon>
        <taxon>Bacillati</taxon>
        <taxon>Bacillota</taxon>
        <taxon>Clostridia</taxon>
        <taxon>Christensenellales</taxon>
        <taxon>Christensenellaceae</taxon>
        <taxon>Christensenellaceae incertae sedis</taxon>
        <taxon>Candidatus Caccalectryoclostridium</taxon>
    </lineage>
</organism>
<accession>A0A9D1MMT3</accession>
<dbReference type="PRINTS" id="PR00303">
    <property type="entry name" value="SECYTRNLCASE"/>
</dbReference>
<evidence type="ECO:0000256" key="3">
    <source>
        <dbReference type="ARBA" id="ARBA00022448"/>
    </source>
</evidence>
<comment type="subcellular location">
    <subcellularLocation>
        <location evidence="10">Cell membrane</location>
        <topology evidence="10">Multi-pass membrane protein</topology>
    </subcellularLocation>
    <subcellularLocation>
        <location evidence="1">Membrane</location>
        <topology evidence="1">Multi-pass membrane protein</topology>
    </subcellularLocation>
</comment>
<dbReference type="SUPFAM" id="SSF103491">
    <property type="entry name" value="Preprotein translocase SecY subunit"/>
    <property type="match status" value="1"/>
</dbReference>
<evidence type="ECO:0000256" key="6">
    <source>
        <dbReference type="ARBA" id="ARBA00022989"/>
    </source>
</evidence>
<proteinExistence type="inferred from homology"/>
<dbReference type="AlphaFoldDB" id="A0A9D1MMT3"/>
<reference evidence="12" key="2">
    <citation type="journal article" date="2021" name="PeerJ">
        <title>Extensive microbial diversity within the chicken gut microbiome revealed by metagenomics and culture.</title>
        <authorList>
            <person name="Gilroy R."/>
            <person name="Ravi A."/>
            <person name="Getino M."/>
            <person name="Pursley I."/>
            <person name="Horton D.L."/>
            <person name="Alikhan N.F."/>
            <person name="Baker D."/>
            <person name="Gharbi K."/>
            <person name="Hall N."/>
            <person name="Watson M."/>
            <person name="Adriaenssens E.M."/>
            <person name="Foster-Nyarko E."/>
            <person name="Jarju S."/>
            <person name="Secka A."/>
            <person name="Antonio M."/>
            <person name="Oren A."/>
            <person name="Chaudhuri R.R."/>
            <person name="La Ragione R."/>
            <person name="Hildebrand F."/>
            <person name="Pallen M.J."/>
        </authorList>
    </citation>
    <scope>NUCLEOTIDE SEQUENCE</scope>
    <source>
        <strain evidence="12">9366</strain>
    </source>
</reference>
<feature type="transmembrane region" description="Helical" evidence="10">
    <location>
        <begin position="113"/>
        <end position="133"/>
    </location>
</feature>
<dbReference type="Gene3D" id="1.10.3370.10">
    <property type="entry name" value="SecY subunit domain"/>
    <property type="match status" value="1"/>
</dbReference>
<dbReference type="PIRSF" id="PIRSF004557">
    <property type="entry name" value="SecY"/>
    <property type="match status" value="1"/>
</dbReference>
<protein>
    <recommendedName>
        <fullName evidence="9 10">Protein translocase subunit SecY</fullName>
    </recommendedName>
</protein>
<evidence type="ECO:0000256" key="11">
    <source>
        <dbReference type="RuleBase" id="RU004349"/>
    </source>
</evidence>
<dbReference type="PROSITE" id="PS00756">
    <property type="entry name" value="SECY_2"/>
    <property type="match status" value="1"/>
</dbReference>
<dbReference type="FunFam" id="1.10.3370.10:FF:000001">
    <property type="entry name" value="Preprotein translocase subunit SecY"/>
    <property type="match status" value="1"/>
</dbReference>
<evidence type="ECO:0000256" key="2">
    <source>
        <dbReference type="ARBA" id="ARBA00005751"/>
    </source>
</evidence>
<dbReference type="NCBIfam" id="TIGR00967">
    <property type="entry name" value="3a0501s007"/>
    <property type="match status" value="1"/>
</dbReference>
<dbReference type="InterPro" id="IPR023201">
    <property type="entry name" value="SecY_dom_sf"/>
</dbReference>
<evidence type="ECO:0000313" key="12">
    <source>
        <dbReference type="EMBL" id="HIU63176.1"/>
    </source>
</evidence>
<comment type="caution">
    <text evidence="12">The sequence shown here is derived from an EMBL/GenBank/DDBJ whole genome shotgun (WGS) entry which is preliminary data.</text>
</comment>
<keyword evidence="10" id="KW-1003">Cell membrane</keyword>
<dbReference type="GO" id="GO:0043952">
    <property type="term" value="P:protein transport by the Sec complex"/>
    <property type="evidence" value="ECO:0007669"/>
    <property type="project" value="UniProtKB-UniRule"/>
</dbReference>
<keyword evidence="4 10" id="KW-0812">Transmembrane</keyword>
<feature type="transmembrane region" description="Helical" evidence="10">
    <location>
        <begin position="145"/>
        <end position="165"/>
    </location>
</feature>
<gene>
    <name evidence="10 12" type="primary">secY</name>
    <name evidence="12" type="ORF">IAB07_05375</name>
</gene>
<feature type="transmembrane region" description="Helical" evidence="10">
    <location>
        <begin position="389"/>
        <end position="408"/>
    </location>
</feature>
<evidence type="ECO:0000256" key="4">
    <source>
        <dbReference type="ARBA" id="ARBA00022692"/>
    </source>
</evidence>
<sequence>MWQTIVNAFRDKVIRKKILITFGLLLVFRIGCYIPLPGLDVAALKSSATNDNDLIGVMNLISGGSLQNGTLFALGVLPYINSFIIMQLLTLIIPPLDRMSKSGEEGRKKITQITRYVAIVLGIVQAIGICVTYREYVDQVWGTPWVSYIVIVLLLTAGSTFVMWLSERITEYGIGNGSSLIIFTGIIATFGSSLLSAFGTVGTNVNNIWYILGYLLVVILLFAFIVFIDGSERRIKVNYAKQVKGNKMYGGQSTVIPIKVNGSGVMPIIFASSFLMFPSIIVSFFEGTEFANVWNQYIGMGTPVYYVFMFLFIIFFAYFYAQIQFNPMDVARNLQQYGGTIQGVRPGKPTSEYLARINNRLTFFGALFLAFIAIIPTFAFNALGAPVGMSSAFSATGMLIVVSVALELDKQLESQIMMKHYKGFLK</sequence>
<evidence type="ECO:0000256" key="10">
    <source>
        <dbReference type="HAMAP-Rule" id="MF_01465"/>
    </source>
</evidence>
<name>A0A9D1MMT3_9FIRM</name>
<dbReference type="InterPro" id="IPR030659">
    <property type="entry name" value="SecY_CS"/>
</dbReference>
<dbReference type="GO" id="GO:0005886">
    <property type="term" value="C:plasma membrane"/>
    <property type="evidence" value="ECO:0007669"/>
    <property type="project" value="UniProtKB-SubCell"/>
</dbReference>
<feature type="transmembrane region" description="Helical" evidence="10">
    <location>
        <begin position="305"/>
        <end position="323"/>
    </location>
</feature>
<dbReference type="GO" id="GO:0006605">
    <property type="term" value="P:protein targeting"/>
    <property type="evidence" value="ECO:0007669"/>
    <property type="project" value="UniProtKB-UniRule"/>
</dbReference>
<evidence type="ECO:0000256" key="8">
    <source>
        <dbReference type="ARBA" id="ARBA00023136"/>
    </source>
</evidence>
<dbReference type="Proteomes" id="UP000824145">
    <property type="component" value="Unassembled WGS sequence"/>
</dbReference>
<dbReference type="InterPro" id="IPR002208">
    <property type="entry name" value="SecY/SEC61-alpha"/>
</dbReference>
<evidence type="ECO:0000256" key="9">
    <source>
        <dbReference type="ARBA" id="ARBA00039733"/>
    </source>
</evidence>
<dbReference type="InterPro" id="IPR026593">
    <property type="entry name" value="SecY"/>
</dbReference>
<dbReference type="PANTHER" id="PTHR10906">
    <property type="entry name" value="SECY/SEC61-ALPHA FAMILY MEMBER"/>
    <property type="match status" value="1"/>
</dbReference>